<protein>
    <submittedName>
        <fullName evidence="2">Uncharacterized protein</fullName>
    </submittedName>
</protein>
<feature type="region of interest" description="Disordered" evidence="1">
    <location>
        <begin position="1"/>
        <end position="22"/>
    </location>
</feature>
<gene>
    <name evidence="2" type="ORF">B0H16DRAFT_1735639</name>
</gene>
<feature type="compositionally biased region" description="Basic and acidic residues" evidence="1">
    <location>
        <begin position="1"/>
        <end position="10"/>
    </location>
</feature>
<proteinExistence type="predicted"/>
<accession>A0AAD7MP62</accession>
<reference evidence="2" key="1">
    <citation type="submission" date="2023-03" db="EMBL/GenBank/DDBJ databases">
        <title>Massive genome expansion in bonnet fungi (Mycena s.s.) driven by repeated elements and novel gene families across ecological guilds.</title>
        <authorList>
            <consortium name="Lawrence Berkeley National Laboratory"/>
            <person name="Harder C.B."/>
            <person name="Miyauchi S."/>
            <person name="Viragh M."/>
            <person name="Kuo A."/>
            <person name="Thoen E."/>
            <person name="Andreopoulos B."/>
            <person name="Lu D."/>
            <person name="Skrede I."/>
            <person name="Drula E."/>
            <person name="Henrissat B."/>
            <person name="Morin E."/>
            <person name="Kohler A."/>
            <person name="Barry K."/>
            <person name="LaButti K."/>
            <person name="Morin E."/>
            <person name="Salamov A."/>
            <person name="Lipzen A."/>
            <person name="Mereny Z."/>
            <person name="Hegedus B."/>
            <person name="Baldrian P."/>
            <person name="Stursova M."/>
            <person name="Weitz H."/>
            <person name="Taylor A."/>
            <person name="Grigoriev I.V."/>
            <person name="Nagy L.G."/>
            <person name="Martin F."/>
            <person name="Kauserud H."/>
        </authorList>
    </citation>
    <scope>NUCLEOTIDE SEQUENCE</scope>
    <source>
        <strain evidence="2">CBHHK182m</strain>
    </source>
</reference>
<keyword evidence="3" id="KW-1185">Reference proteome</keyword>
<evidence type="ECO:0000313" key="3">
    <source>
        <dbReference type="Proteomes" id="UP001215598"/>
    </source>
</evidence>
<comment type="caution">
    <text evidence="2">The sequence shown here is derived from an EMBL/GenBank/DDBJ whole genome shotgun (WGS) entry which is preliminary data.</text>
</comment>
<evidence type="ECO:0000313" key="2">
    <source>
        <dbReference type="EMBL" id="KAJ7726531.1"/>
    </source>
</evidence>
<dbReference type="EMBL" id="JARKIB010000186">
    <property type="protein sequence ID" value="KAJ7726531.1"/>
    <property type="molecule type" value="Genomic_DNA"/>
</dbReference>
<organism evidence="2 3">
    <name type="scientific">Mycena metata</name>
    <dbReference type="NCBI Taxonomy" id="1033252"/>
    <lineage>
        <taxon>Eukaryota</taxon>
        <taxon>Fungi</taxon>
        <taxon>Dikarya</taxon>
        <taxon>Basidiomycota</taxon>
        <taxon>Agaricomycotina</taxon>
        <taxon>Agaricomycetes</taxon>
        <taxon>Agaricomycetidae</taxon>
        <taxon>Agaricales</taxon>
        <taxon>Marasmiineae</taxon>
        <taxon>Mycenaceae</taxon>
        <taxon>Mycena</taxon>
    </lineage>
</organism>
<dbReference type="AlphaFoldDB" id="A0AAD7MP62"/>
<evidence type="ECO:0000256" key="1">
    <source>
        <dbReference type="SAM" id="MobiDB-lite"/>
    </source>
</evidence>
<sequence length="231" mass="25472">MSPVRYDHSTHPASPHLSSRIRTNPPHIAIASDTAKALRFVQLNVQALAKGRFFGSCAKNLVVVNAAPGCQLPVTTECSNAAQAQLFPPFSKYLIANVESGGLLFEGTSGTLLVDFRRTGGRGNRTLWEIRDVSGPGERSTIWNVGTGHPISLNDEFTEAGQHKATEFIVKSAGYPFFKFEAPVSRKLWDINYEGEGRYPEYAHLTLAKAPTENDRIAIFWKLQFPPEELA</sequence>
<name>A0AAD7MP62_9AGAR</name>
<dbReference type="Proteomes" id="UP001215598">
    <property type="component" value="Unassembled WGS sequence"/>
</dbReference>